<evidence type="ECO:0000313" key="8">
    <source>
        <dbReference type="Proteomes" id="UP000595703"/>
    </source>
</evidence>
<dbReference type="EMBL" id="AP018365">
    <property type="protein sequence ID" value="BBA95634.1"/>
    <property type="molecule type" value="Genomic_DNA"/>
</dbReference>
<comment type="similarity">
    <text evidence="1">In the C-terminal section; belongs to the class-I pyridoxal-phosphate-dependent aminotransferase family.</text>
</comment>
<dbReference type="InterPro" id="IPR004839">
    <property type="entry name" value="Aminotransferase_I/II_large"/>
</dbReference>
<feature type="domain" description="HTH gntR-type" evidence="6">
    <location>
        <begin position="4"/>
        <end position="72"/>
    </location>
</feature>
<dbReference type="Pfam" id="PF00155">
    <property type="entry name" value="Aminotran_1_2"/>
    <property type="match status" value="1"/>
</dbReference>
<gene>
    <name evidence="7" type="ORF">RVR_567</name>
</gene>
<dbReference type="PROSITE" id="PS50949">
    <property type="entry name" value="HTH_GNTR"/>
    <property type="match status" value="1"/>
</dbReference>
<dbReference type="InterPro" id="IPR000524">
    <property type="entry name" value="Tscrpt_reg_HTH_GntR"/>
</dbReference>
<dbReference type="InterPro" id="IPR036390">
    <property type="entry name" value="WH_DNA-bd_sf"/>
</dbReference>
<dbReference type="InterPro" id="IPR036388">
    <property type="entry name" value="WH-like_DNA-bd_sf"/>
</dbReference>
<organism evidence="7 8">
    <name type="scientific">Actinacidiphila reveromycinica</name>
    <dbReference type="NCBI Taxonomy" id="659352"/>
    <lineage>
        <taxon>Bacteria</taxon>
        <taxon>Bacillati</taxon>
        <taxon>Actinomycetota</taxon>
        <taxon>Actinomycetes</taxon>
        <taxon>Kitasatosporales</taxon>
        <taxon>Streptomycetaceae</taxon>
        <taxon>Actinacidiphila</taxon>
    </lineage>
</organism>
<reference evidence="7 8" key="4">
    <citation type="journal article" date="2020" name="Sci. Rep.">
        <title>beta-carboline chemical signals induce reveromycin production through a LuxR family regulator in Streptomyces sp. SN-593.</title>
        <authorList>
            <person name="Panthee S."/>
            <person name="Kito N."/>
            <person name="Hayashi T."/>
            <person name="Shimizu T."/>
            <person name="Ishikawa J."/>
            <person name="Hamamoto H."/>
            <person name="Osada H."/>
            <person name="Takahashi S."/>
        </authorList>
    </citation>
    <scope>NUCLEOTIDE SEQUENCE [LARGE SCALE GENOMIC DNA]</scope>
    <source>
        <strain evidence="7 8">SN-593</strain>
    </source>
</reference>
<dbReference type="PANTHER" id="PTHR46577">
    <property type="entry name" value="HTH-TYPE TRANSCRIPTIONAL REGULATORY PROTEIN GABR"/>
    <property type="match status" value="1"/>
</dbReference>
<dbReference type="RefSeq" id="WP_202232137.1">
    <property type="nucleotide sequence ID" value="NZ_AP018365.1"/>
</dbReference>
<evidence type="ECO:0000256" key="4">
    <source>
        <dbReference type="ARBA" id="ARBA00023125"/>
    </source>
</evidence>
<dbReference type="GO" id="GO:0030170">
    <property type="term" value="F:pyridoxal phosphate binding"/>
    <property type="evidence" value="ECO:0007669"/>
    <property type="project" value="InterPro"/>
</dbReference>
<dbReference type="GO" id="GO:0003700">
    <property type="term" value="F:DNA-binding transcription factor activity"/>
    <property type="evidence" value="ECO:0007669"/>
    <property type="project" value="InterPro"/>
</dbReference>
<dbReference type="CDD" id="cd07377">
    <property type="entry name" value="WHTH_GntR"/>
    <property type="match status" value="1"/>
</dbReference>
<dbReference type="InterPro" id="IPR051446">
    <property type="entry name" value="HTH_trans_reg/aminotransferase"/>
</dbReference>
<evidence type="ECO:0000256" key="2">
    <source>
        <dbReference type="ARBA" id="ARBA00022898"/>
    </source>
</evidence>
<evidence type="ECO:0000256" key="1">
    <source>
        <dbReference type="ARBA" id="ARBA00005384"/>
    </source>
</evidence>
<dbReference type="SUPFAM" id="SSF46785">
    <property type="entry name" value="Winged helix' DNA-binding domain"/>
    <property type="match status" value="1"/>
</dbReference>
<protein>
    <submittedName>
        <fullName evidence="7">Putative GntR family transcriptional regulator</fullName>
    </submittedName>
</protein>
<keyword evidence="2" id="KW-0663">Pyridoxal phosphate</keyword>
<reference evidence="7 8" key="1">
    <citation type="journal article" date="2010" name="J. Bacteriol.">
        <title>Biochemical characterization of a novel indole prenyltransferase from Streptomyces sp. SN-593.</title>
        <authorList>
            <person name="Takahashi S."/>
            <person name="Takagi H."/>
            <person name="Toyoda A."/>
            <person name="Uramoto M."/>
            <person name="Nogawa T."/>
            <person name="Ueki M."/>
            <person name="Sakaki Y."/>
            <person name="Osada H."/>
        </authorList>
    </citation>
    <scope>NUCLEOTIDE SEQUENCE [LARGE SCALE GENOMIC DNA]</scope>
    <source>
        <strain evidence="7 8">SN-593</strain>
    </source>
</reference>
<keyword evidence="3" id="KW-0805">Transcription regulation</keyword>
<keyword evidence="8" id="KW-1185">Reference proteome</keyword>
<dbReference type="PANTHER" id="PTHR46577:SF1">
    <property type="entry name" value="HTH-TYPE TRANSCRIPTIONAL REGULATORY PROTEIN GABR"/>
    <property type="match status" value="1"/>
</dbReference>
<dbReference type="SMART" id="SM00345">
    <property type="entry name" value="HTH_GNTR"/>
    <property type="match status" value="1"/>
</dbReference>
<evidence type="ECO:0000313" key="7">
    <source>
        <dbReference type="EMBL" id="BBA95634.1"/>
    </source>
</evidence>
<name>A0A7U3VLL1_9ACTN</name>
<reference evidence="7 8" key="2">
    <citation type="journal article" date="2011" name="J. Antibiot.">
        <title>Furaquinocins I and J: novel polyketide isoprenoid hybrid compounds from Streptomyces reveromyceticus SN-593.</title>
        <authorList>
            <person name="Panthee S."/>
            <person name="Takahashi S."/>
            <person name="Takagi H."/>
            <person name="Nogawa T."/>
            <person name="Oowada E."/>
            <person name="Uramoto M."/>
            <person name="Osada H."/>
        </authorList>
    </citation>
    <scope>NUCLEOTIDE SEQUENCE [LARGE SCALE GENOMIC DNA]</scope>
    <source>
        <strain evidence="7 8">SN-593</strain>
    </source>
</reference>
<proteinExistence type="inferred from homology"/>
<keyword evidence="4" id="KW-0238">DNA-binding</keyword>
<reference evidence="7 8" key="3">
    <citation type="journal article" date="2011" name="Nat. Chem. Biol.">
        <title>Reveromycin A biosynthesis uses RevG and RevJ for stereospecific spiroacetal formation.</title>
        <authorList>
            <person name="Takahashi S."/>
            <person name="Toyoda A."/>
            <person name="Sekiyama Y."/>
            <person name="Takagi H."/>
            <person name="Nogawa T."/>
            <person name="Uramoto M."/>
            <person name="Suzuki R."/>
            <person name="Koshino H."/>
            <person name="Kumano T."/>
            <person name="Panthee S."/>
            <person name="Dairi T."/>
            <person name="Ishikawa J."/>
            <person name="Ikeda H."/>
            <person name="Sakaki Y."/>
            <person name="Osada H."/>
        </authorList>
    </citation>
    <scope>NUCLEOTIDE SEQUENCE [LARGE SCALE GENOMIC DNA]</scope>
    <source>
        <strain evidence="7 8">SN-593</strain>
    </source>
</reference>
<keyword evidence="5" id="KW-0804">Transcription</keyword>
<evidence type="ECO:0000259" key="6">
    <source>
        <dbReference type="PROSITE" id="PS50949"/>
    </source>
</evidence>
<dbReference type="CDD" id="cd00609">
    <property type="entry name" value="AAT_like"/>
    <property type="match status" value="1"/>
</dbReference>
<dbReference type="InterPro" id="IPR015424">
    <property type="entry name" value="PyrdxlP-dep_Trfase"/>
</dbReference>
<dbReference type="Gene3D" id="1.10.10.10">
    <property type="entry name" value="Winged helix-like DNA-binding domain superfamily/Winged helix DNA-binding domain"/>
    <property type="match status" value="1"/>
</dbReference>
<dbReference type="SUPFAM" id="SSF53383">
    <property type="entry name" value="PLP-dependent transferases"/>
    <property type="match status" value="1"/>
</dbReference>
<dbReference type="InterPro" id="IPR015421">
    <property type="entry name" value="PyrdxlP-dep_Trfase_major"/>
</dbReference>
<sequence length="445" mass="46325">MSRPPRYKAVVDGFAAAIRSGELPPGTRLPTHRTLAREHGIALATATRVYGELTAAGLVAGEPGRGTFVRDRSGYDGLDARRIPRGRRVADLSFNQPLAPGQGDELREALRRLAASGDIASLLGQHPVGGRATDRAAVATHLLDAGLDVPPDAVLLTAGAQHALDTAVRALARPGDVIAVDALTYPGIKLAADVHGVELAAVPHTVEGMDLDALAALAGRRRLAAVYTMPTLHNPLGTVASAAHRLALADLARRADLTLIEDGTYAFLLPGPAPLQALAPERTVHLAGLSKSVAAGLRFGHLVAPPAYVPALTRVLRASTWGLPPLVTALATGWIADGTVRGLAEDRRQDARARQEVAQRVLGGLDYRAHPAAPFGWLGLPATPGRAAGAARALAERGVLVSTSDAFAVGTSSPRPALRLALASPRSHLRLEDALRQVRATAATP</sequence>
<dbReference type="KEGG" id="arev:RVR_567"/>
<dbReference type="GO" id="GO:0003677">
    <property type="term" value="F:DNA binding"/>
    <property type="evidence" value="ECO:0007669"/>
    <property type="project" value="UniProtKB-KW"/>
</dbReference>
<dbReference type="Gene3D" id="3.40.640.10">
    <property type="entry name" value="Type I PLP-dependent aspartate aminotransferase-like (Major domain)"/>
    <property type="match status" value="1"/>
</dbReference>
<accession>A0A7U3VLL1</accession>
<evidence type="ECO:0000256" key="5">
    <source>
        <dbReference type="ARBA" id="ARBA00023163"/>
    </source>
</evidence>
<dbReference type="Pfam" id="PF00392">
    <property type="entry name" value="GntR"/>
    <property type="match status" value="1"/>
</dbReference>
<evidence type="ECO:0000256" key="3">
    <source>
        <dbReference type="ARBA" id="ARBA00023015"/>
    </source>
</evidence>
<dbReference type="AlphaFoldDB" id="A0A7U3VLL1"/>
<dbReference type="Proteomes" id="UP000595703">
    <property type="component" value="Chromosome"/>
</dbReference>